<evidence type="ECO:0000256" key="6">
    <source>
        <dbReference type="ARBA" id="ARBA00022490"/>
    </source>
</evidence>
<keyword evidence="6 13" id="KW-0963">Cytoplasm</keyword>
<keyword evidence="10 13" id="KW-0067">ATP-binding</keyword>
<evidence type="ECO:0000256" key="1">
    <source>
        <dbReference type="ARBA" id="ARBA00003531"/>
    </source>
</evidence>
<evidence type="ECO:0000313" key="15">
    <source>
        <dbReference type="EMBL" id="CBL28418.1"/>
    </source>
</evidence>
<evidence type="ECO:0000256" key="9">
    <source>
        <dbReference type="ARBA" id="ARBA00022777"/>
    </source>
</evidence>
<dbReference type="Gene3D" id="3.30.63.10">
    <property type="entry name" value="Guanylate Kinase phosphate binding domain"/>
    <property type="match status" value="1"/>
</dbReference>
<sequence length="186" mass="21289">MRRGRLFILSGPSGVGKGTLRERALKDVEGLIYSISCTTRSPRPGERDGVEYRFVSEADFKRRVQEGLFLEHARVHDACYGTLRADVERELDAGNDVLLEIDVQGAKQVRSRLPDAISIFVAPPSLEELERRLRNRQTESDDELRHRLANAEMEMEQEGTYDRILVNDDLDDASAELRRLILSYRE</sequence>
<evidence type="ECO:0000256" key="13">
    <source>
        <dbReference type="HAMAP-Rule" id="MF_00328"/>
    </source>
</evidence>
<dbReference type="GO" id="GO:0005524">
    <property type="term" value="F:ATP binding"/>
    <property type="evidence" value="ECO:0007669"/>
    <property type="project" value="UniProtKB-UniRule"/>
</dbReference>
<evidence type="ECO:0000256" key="8">
    <source>
        <dbReference type="ARBA" id="ARBA00022741"/>
    </source>
</evidence>
<dbReference type="RefSeq" id="WP_015556565.1">
    <property type="nucleotide sequence ID" value="NC_021038.1"/>
</dbReference>
<comment type="catalytic activity">
    <reaction evidence="12 13">
        <text>GMP + ATP = GDP + ADP</text>
        <dbReference type="Rhea" id="RHEA:20780"/>
        <dbReference type="ChEBI" id="CHEBI:30616"/>
        <dbReference type="ChEBI" id="CHEBI:58115"/>
        <dbReference type="ChEBI" id="CHEBI:58189"/>
        <dbReference type="ChEBI" id="CHEBI:456216"/>
        <dbReference type="EC" id="2.7.4.8"/>
    </reaction>
</comment>
<dbReference type="PANTHER" id="PTHR23117">
    <property type="entry name" value="GUANYLATE KINASE-RELATED"/>
    <property type="match status" value="1"/>
</dbReference>
<dbReference type="FunFam" id="3.30.63.10:FF:000005">
    <property type="entry name" value="Guanylate kinase"/>
    <property type="match status" value="1"/>
</dbReference>
<dbReference type="InterPro" id="IPR008144">
    <property type="entry name" value="Guanylate_kin-like_dom"/>
</dbReference>
<keyword evidence="9 13" id="KW-0418">Kinase</keyword>
<organism evidence="15 16">
    <name type="scientific">Fretibacterium fastidiosum</name>
    <dbReference type="NCBI Taxonomy" id="651822"/>
    <lineage>
        <taxon>Bacteria</taxon>
        <taxon>Thermotogati</taxon>
        <taxon>Synergistota</taxon>
        <taxon>Synergistia</taxon>
        <taxon>Synergistales</taxon>
        <taxon>Aminobacteriaceae</taxon>
        <taxon>Fretibacterium</taxon>
    </lineage>
</organism>
<keyword evidence="7 13" id="KW-0808">Transferase</keyword>
<dbReference type="SUPFAM" id="SSF52540">
    <property type="entry name" value="P-loop containing nucleoside triphosphate hydrolases"/>
    <property type="match status" value="1"/>
</dbReference>
<evidence type="ECO:0000256" key="12">
    <source>
        <dbReference type="ARBA" id="ARBA00048594"/>
    </source>
</evidence>
<dbReference type="Proteomes" id="UP000008957">
    <property type="component" value="Chromosome"/>
</dbReference>
<dbReference type="HAMAP" id="MF_00328">
    <property type="entry name" value="Guanylate_kinase"/>
    <property type="match status" value="1"/>
</dbReference>
<evidence type="ECO:0000256" key="5">
    <source>
        <dbReference type="ARBA" id="ARBA00016296"/>
    </source>
</evidence>
<feature type="binding site" evidence="13">
    <location>
        <begin position="11"/>
        <end position="18"/>
    </location>
    <ligand>
        <name>ATP</name>
        <dbReference type="ChEBI" id="CHEBI:30616"/>
    </ligand>
</feature>
<keyword evidence="16" id="KW-1185">Reference proteome</keyword>
<dbReference type="KEGG" id="sbr:SY1_13080"/>
<dbReference type="PANTHER" id="PTHR23117:SF13">
    <property type="entry name" value="GUANYLATE KINASE"/>
    <property type="match status" value="1"/>
</dbReference>
<dbReference type="PROSITE" id="PS00856">
    <property type="entry name" value="GUANYLATE_KINASE_1"/>
    <property type="match status" value="1"/>
</dbReference>
<gene>
    <name evidence="13" type="primary">gmk</name>
    <name evidence="15" type="ORF">SY1_13080</name>
</gene>
<evidence type="ECO:0000256" key="3">
    <source>
        <dbReference type="ARBA" id="ARBA00005790"/>
    </source>
</evidence>
<evidence type="ECO:0000256" key="2">
    <source>
        <dbReference type="ARBA" id="ARBA00004496"/>
    </source>
</evidence>
<dbReference type="GO" id="GO:0004385">
    <property type="term" value="F:GMP kinase activity"/>
    <property type="evidence" value="ECO:0007669"/>
    <property type="project" value="UniProtKB-UniRule"/>
</dbReference>
<dbReference type="InterPro" id="IPR017665">
    <property type="entry name" value="Guanylate_kinase"/>
</dbReference>
<dbReference type="EMBL" id="FP929056">
    <property type="protein sequence ID" value="CBL28418.1"/>
    <property type="molecule type" value="Genomic_DNA"/>
</dbReference>
<dbReference type="EC" id="2.7.4.8" evidence="4 13"/>
<dbReference type="InterPro" id="IPR027417">
    <property type="entry name" value="P-loop_NTPase"/>
</dbReference>
<protein>
    <recommendedName>
        <fullName evidence="5 13">Guanylate kinase</fullName>
        <ecNumber evidence="4 13">2.7.4.8</ecNumber>
    </recommendedName>
    <alternativeName>
        <fullName evidence="11 13">GMP kinase</fullName>
    </alternativeName>
</protein>
<dbReference type="PROSITE" id="PS50052">
    <property type="entry name" value="GUANYLATE_KINASE_2"/>
    <property type="match status" value="1"/>
</dbReference>
<reference evidence="15 16" key="2">
    <citation type="submission" date="2010-03" db="EMBL/GenBank/DDBJ databases">
        <authorList>
            <person name="Pajon A."/>
        </authorList>
    </citation>
    <scope>NUCLEOTIDE SEQUENCE [LARGE SCALE GENOMIC DNA]</scope>
    <source>
        <strain evidence="15 16">SGP1</strain>
    </source>
</reference>
<reference evidence="16" key="1">
    <citation type="submission" date="2010-03" db="EMBL/GenBank/DDBJ databases">
        <title>The genome sequence of Synergistetes sp. SGP1.</title>
        <authorList>
            <consortium name="metaHIT consortium -- http://www.metahit.eu/"/>
            <person name="Pajon A."/>
            <person name="Turner K."/>
            <person name="Parkhill J."/>
            <person name="Wade W."/>
            <person name="Vartoukian S."/>
        </authorList>
    </citation>
    <scope>NUCLEOTIDE SEQUENCE [LARGE SCALE GENOMIC DNA]</scope>
    <source>
        <strain evidence="16">SGP1</strain>
    </source>
</reference>
<evidence type="ECO:0000256" key="11">
    <source>
        <dbReference type="ARBA" id="ARBA00030128"/>
    </source>
</evidence>
<comment type="subcellular location">
    <subcellularLocation>
        <location evidence="2 13">Cytoplasm</location>
    </subcellularLocation>
</comment>
<dbReference type="GO" id="GO:0005829">
    <property type="term" value="C:cytosol"/>
    <property type="evidence" value="ECO:0007669"/>
    <property type="project" value="TreeGrafter"/>
</dbReference>
<feature type="domain" description="Guanylate kinase-like" evidence="14">
    <location>
        <begin position="4"/>
        <end position="182"/>
    </location>
</feature>
<name>A0AB94IXF1_9BACT</name>
<dbReference type="NCBIfam" id="TIGR03263">
    <property type="entry name" value="guanyl_kin"/>
    <property type="match status" value="1"/>
</dbReference>
<dbReference type="SMART" id="SM00072">
    <property type="entry name" value="GuKc"/>
    <property type="match status" value="1"/>
</dbReference>
<comment type="similarity">
    <text evidence="3 13">Belongs to the guanylate kinase family.</text>
</comment>
<evidence type="ECO:0000256" key="10">
    <source>
        <dbReference type="ARBA" id="ARBA00022840"/>
    </source>
</evidence>
<dbReference type="Gene3D" id="3.40.50.300">
    <property type="entry name" value="P-loop containing nucleotide triphosphate hydrolases"/>
    <property type="match status" value="1"/>
</dbReference>
<evidence type="ECO:0000313" key="16">
    <source>
        <dbReference type="Proteomes" id="UP000008957"/>
    </source>
</evidence>
<dbReference type="CDD" id="cd00071">
    <property type="entry name" value="GMPK"/>
    <property type="match status" value="1"/>
</dbReference>
<accession>A0AB94IXF1</accession>
<dbReference type="InterPro" id="IPR020590">
    <property type="entry name" value="Guanylate_kinase_CS"/>
</dbReference>
<evidence type="ECO:0000256" key="4">
    <source>
        <dbReference type="ARBA" id="ARBA00012961"/>
    </source>
</evidence>
<dbReference type="Pfam" id="PF00625">
    <property type="entry name" value="Guanylate_kin"/>
    <property type="match status" value="1"/>
</dbReference>
<keyword evidence="8 13" id="KW-0547">Nucleotide-binding</keyword>
<evidence type="ECO:0000256" key="7">
    <source>
        <dbReference type="ARBA" id="ARBA00022679"/>
    </source>
</evidence>
<comment type="function">
    <text evidence="1 13">Essential for recycling GMP and indirectly, cGMP.</text>
</comment>
<dbReference type="InterPro" id="IPR008145">
    <property type="entry name" value="GK/Ca_channel_bsu"/>
</dbReference>
<proteinExistence type="inferred from homology"/>
<evidence type="ECO:0000259" key="14">
    <source>
        <dbReference type="PROSITE" id="PS50052"/>
    </source>
</evidence>
<dbReference type="AlphaFoldDB" id="A0AB94IXF1"/>